<comment type="caution">
    <text evidence="2">The sequence shown here is derived from an EMBL/GenBank/DDBJ whole genome shotgun (WGS) entry which is preliminary data.</text>
</comment>
<proteinExistence type="predicted"/>
<reference evidence="2" key="1">
    <citation type="journal article" date="2019" name="bioRxiv">
        <title>The Genome of the Zebra Mussel, Dreissena polymorpha: A Resource for Invasive Species Research.</title>
        <authorList>
            <person name="McCartney M.A."/>
            <person name="Auch B."/>
            <person name="Kono T."/>
            <person name="Mallez S."/>
            <person name="Zhang Y."/>
            <person name="Obille A."/>
            <person name="Becker A."/>
            <person name="Abrahante J.E."/>
            <person name="Garbe J."/>
            <person name="Badalamenti J.P."/>
            <person name="Herman A."/>
            <person name="Mangelson H."/>
            <person name="Liachko I."/>
            <person name="Sullivan S."/>
            <person name="Sone E.D."/>
            <person name="Koren S."/>
            <person name="Silverstein K.A.T."/>
            <person name="Beckman K.B."/>
            <person name="Gohl D.M."/>
        </authorList>
    </citation>
    <scope>NUCLEOTIDE SEQUENCE</scope>
    <source>
        <strain evidence="2">Duluth1</strain>
        <tissue evidence="2">Whole animal</tissue>
    </source>
</reference>
<reference evidence="2" key="2">
    <citation type="submission" date="2020-11" db="EMBL/GenBank/DDBJ databases">
        <authorList>
            <person name="McCartney M.A."/>
            <person name="Auch B."/>
            <person name="Kono T."/>
            <person name="Mallez S."/>
            <person name="Becker A."/>
            <person name="Gohl D.M."/>
            <person name="Silverstein K.A.T."/>
            <person name="Koren S."/>
            <person name="Bechman K.B."/>
            <person name="Herman A."/>
            <person name="Abrahante J.E."/>
            <person name="Garbe J."/>
        </authorList>
    </citation>
    <scope>NUCLEOTIDE SEQUENCE</scope>
    <source>
        <strain evidence="2">Duluth1</strain>
        <tissue evidence="2">Whole animal</tissue>
    </source>
</reference>
<protein>
    <submittedName>
        <fullName evidence="2">Uncharacterized protein</fullName>
    </submittedName>
</protein>
<organism evidence="2 3">
    <name type="scientific">Dreissena polymorpha</name>
    <name type="common">Zebra mussel</name>
    <name type="synonym">Mytilus polymorpha</name>
    <dbReference type="NCBI Taxonomy" id="45954"/>
    <lineage>
        <taxon>Eukaryota</taxon>
        <taxon>Metazoa</taxon>
        <taxon>Spiralia</taxon>
        <taxon>Lophotrochozoa</taxon>
        <taxon>Mollusca</taxon>
        <taxon>Bivalvia</taxon>
        <taxon>Autobranchia</taxon>
        <taxon>Heteroconchia</taxon>
        <taxon>Euheterodonta</taxon>
        <taxon>Imparidentia</taxon>
        <taxon>Neoheterodontei</taxon>
        <taxon>Myida</taxon>
        <taxon>Dreissenoidea</taxon>
        <taxon>Dreissenidae</taxon>
        <taxon>Dreissena</taxon>
    </lineage>
</organism>
<keyword evidence="3" id="KW-1185">Reference proteome</keyword>
<evidence type="ECO:0000313" key="2">
    <source>
        <dbReference type="EMBL" id="KAH3742321.1"/>
    </source>
</evidence>
<name>A0A9D4DAP4_DREPO</name>
<accession>A0A9D4DAP4</accession>
<evidence type="ECO:0000313" key="3">
    <source>
        <dbReference type="Proteomes" id="UP000828390"/>
    </source>
</evidence>
<dbReference type="AlphaFoldDB" id="A0A9D4DAP4"/>
<evidence type="ECO:0000256" key="1">
    <source>
        <dbReference type="SAM" id="MobiDB-lite"/>
    </source>
</evidence>
<dbReference type="EMBL" id="JAIWYP010000011">
    <property type="protein sequence ID" value="KAH3742321.1"/>
    <property type="molecule type" value="Genomic_DNA"/>
</dbReference>
<dbReference type="Proteomes" id="UP000828390">
    <property type="component" value="Unassembled WGS sequence"/>
</dbReference>
<feature type="region of interest" description="Disordered" evidence="1">
    <location>
        <begin position="71"/>
        <end position="94"/>
    </location>
</feature>
<feature type="compositionally biased region" description="Basic and acidic residues" evidence="1">
    <location>
        <begin position="77"/>
        <end position="93"/>
    </location>
</feature>
<gene>
    <name evidence="2" type="ORF">DPMN_049062</name>
</gene>
<sequence length="112" mass="12691">MAYSYKMAAIFGLSLFEQSSAELELLERERAIERRDEIPRARGILVSSLALPALSLRSPLSLSNLSLFSLSPPRSSLSRERSLAGERERERGESYWPTASHFERTNTISYII</sequence>